<protein>
    <submittedName>
        <fullName evidence="1">Uncharacterized protein</fullName>
    </submittedName>
</protein>
<organism evidence="1 2">
    <name type="scientific">Scortum barcoo</name>
    <name type="common">barcoo grunter</name>
    <dbReference type="NCBI Taxonomy" id="214431"/>
    <lineage>
        <taxon>Eukaryota</taxon>
        <taxon>Metazoa</taxon>
        <taxon>Chordata</taxon>
        <taxon>Craniata</taxon>
        <taxon>Vertebrata</taxon>
        <taxon>Euteleostomi</taxon>
        <taxon>Actinopterygii</taxon>
        <taxon>Neopterygii</taxon>
        <taxon>Teleostei</taxon>
        <taxon>Neoteleostei</taxon>
        <taxon>Acanthomorphata</taxon>
        <taxon>Eupercaria</taxon>
        <taxon>Centrarchiformes</taxon>
        <taxon>Terapontoidei</taxon>
        <taxon>Terapontidae</taxon>
        <taxon>Scortum</taxon>
    </lineage>
</organism>
<comment type="caution">
    <text evidence="1">The sequence shown here is derived from an EMBL/GenBank/DDBJ whole genome shotgun (WGS) entry which is preliminary data.</text>
</comment>
<evidence type="ECO:0000313" key="1">
    <source>
        <dbReference type="EMBL" id="KAI3364569.1"/>
    </source>
</evidence>
<dbReference type="Proteomes" id="UP000831701">
    <property type="component" value="Chromosome 13"/>
</dbReference>
<accession>A0ACB8WAD0</accession>
<keyword evidence="2" id="KW-1185">Reference proteome</keyword>
<proteinExistence type="predicted"/>
<reference evidence="1" key="1">
    <citation type="submission" date="2022-04" db="EMBL/GenBank/DDBJ databases">
        <title>Jade perch genome.</title>
        <authorList>
            <person name="Chao B."/>
        </authorList>
    </citation>
    <scope>NUCLEOTIDE SEQUENCE</scope>
    <source>
        <strain evidence="1">CB-2022</strain>
    </source>
</reference>
<evidence type="ECO:0000313" key="2">
    <source>
        <dbReference type="Proteomes" id="UP000831701"/>
    </source>
</evidence>
<feature type="non-terminal residue" evidence="1">
    <location>
        <position position="1"/>
    </location>
</feature>
<gene>
    <name evidence="1" type="ORF">L3Q82_011350</name>
</gene>
<name>A0ACB8WAD0_9TELE</name>
<sequence length="515" mass="59250">SQHASAVELYEGEEFVMLTCEYQTVNLDDPTVVWRRSDLNPSTVHQHLQKERFPNWAKVLVVMAGLVAGAPLIRFRHYFMSGPEVEVDSGAESVQLPFKTTADLPKDVTVEWMYSYWWNVHVYQNMFFSSDRLEKQFNPYRGRTEMKKNWRQTGDLSLILKYPTDADTETYSCKVYNRKRKILMKKQVELKVKVCQVEVDSGAKSVQLPFKTTADLPEDVRVEWMYGGNRKVHVYEKGSDQSEEQDYFYRNQTEMKEDLLQTGDLSLILKYPTDRDTGVYSCTIYYNKEESVRWRWIQEQSLSSCPSKPQLTCLKTSEWSGRTETTGWSTFIRNGSDQPEEQFSLYRGRTEMKEDLLQTGDLSLILKYPTDADTGEFRCIIYKEGNILRWKTVELKVKDQYEDTGKSKGGGVCFMVNKWCPSGAQTGDYFYGLFSGPGAPHDQMPALIIFRRQPEESPAEIPPTHQLSHACSAAAASYRQKLKRDGPVTRTIQQWSDQSGLGSARLLQQDGVVCV</sequence>
<dbReference type="EMBL" id="CM041543">
    <property type="protein sequence ID" value="KAI3364569.1"/>
    <property type="molecule type" value="Genomic_DNA"/>
</dbReference>